<dbReference type="KEGG" id="ssl:SS1G_12676"/>
<evidence type="ECO:0000256" key="1">
    <source>
        <dbReference type="PROSITE-ProRule" id="PRU00023"/>
    </source>
</evidence>
<feature type="repeat" description="ANK" evidence="1">
    <location>
        <begin position="49"/>
        <end position="76"/>
    </location>
</feature>
<proteinExistence type="predicted"/>
<evidence type="ECO:0000313" key="3">
    <source>
        <dbReference type="Proteomes" id="UP000001312"/>
    </source>
</evidence>
<organism evidence="2 3">
    <name type="scientific">Sclerotinia sclerotiorum (strain ATCC 18683 / 1980 / Ss-1)</name>
    <name type="common">White mold</name>
    <name type="synonym">Whetzelinia sclerotiorum</name>
    <dbReference type="NCBI Taxonomy" id="665079"/>
    <lineage>
        <taxon>Eukaryota</taxon>
        <taxon>Fungi</taxon>
        <taxon>Dikarya</taxon>
        <taxon>Ascomycota</taxon>
        <taxon>Pezizomycotina</taxon>
        <taxon>Leotiomycetes</taxon>
        <taxon>Helotiales</taxon>
        <taxon>Sclerotiniaceae</taxon>
        <taxon>Sclerotinia</taxon>
    </lineage>
</organism>
<dbReference type="InterPro" id="IPR002110">
    <property type="entry name" value="Ankyrin_rpt"/>
</dbReference>
<protein>
    <submittedName>
        <fullName evidence="2">Uncharacterized protein</fullName>
    </submittedName>
</protein>
<sequence length="76" mass="8439">MDAALGEKNVCDFRVTQIHALCMCMIDLPDRHILTILGRVFKKDDLDGIGNSPLYYIAAAGRKEVLQYIIVSGINT</sequence>
<keyword evidence="3" id="KW-1185">Reference proteome</keyword>
<evidence type="ECO:0000313" key="2">
    <source>
        <dbReference type="EMBL" id="EDN97822.1"/>
    </source>
</evidence>
<dbReference type="InParanoid" id="A7F501"/>
<dbReference type="RefSeq" id="XP_001586101.1">
    <property type="nucleotide sequence ID" value="XM_001586051.1"/>
</dbReference>
<keyword evidence="1" id="KW-0040">ANK repeat</keyword>
<gene>
    <name evidence="2" type="ORF">SS1G_12676</name>
</gene>
<accession>A7F501</accession>
<dbReference type="PROSITE" id="PS50088">
    <property type="entry name" value="ANK_REPEAT"/>
    <property type="match status" value="1"/>
</dbReference>
<name>A7F501_SCLS1</name>
<dbReference type="EMBL" id="CH476642">
    <property type="protein sequence ID" value="EDN97822.1"/>
    <property type="molecule type" value="Genomic_DNA"/>
</dbReference>
<dbReference type="Proteomes" id="UP000001312">
    <property type="component" value="Unassembled WGS sequence"/>
</dbReference>
<dbReference type="PROSITE" id="PS50297">
    <property type="entry name" value="ANK_REP_REGION"/>
    <property type="match status" value="1"/>
</dbReference>
<reference evidence="3" key="1">
    <citation type="journal article" date="2011" name="PLoS Genet.">
        <title>Genomic analysis of the necrotrophic fungal pathogens Sclerotinia sclerotiorum and Botrytis cinerea.</title>
        <authorList>
            <person name="Amselem J."/>
            <person name="Cuomo C.A."/>
            <person name="van Kan J.A."/>
            <person name="Viaud M."/>
            <person name="Benito E.P."/>
            <person name="Couloux A."/>
            <person name="Coutinho P.M."/>
            <person name="de Vries R.P."/>
            <person name="Dyer P.S."/>
            <person name="Fillinger S."/>
            <person name="Fournier E."/>
            <person name="Gout L."/>
            <person name="Hahn M."/>
            <person name="Kohn L."/>
            <person name="Lapalu N."/>
            <person name="Plummer K.M."/>
            <person name="Pradier J.M."/>
            <person name="Quevillon E."/>
            <person name="Sharon A."/>
            <person name="Simon A."/>
            <person name="ten Have A."/>
            <person name="Tudzynski B."/>
            <person name="Tudzynski P."/>
            <person name="Wincker P."/>
            <person name="Andrew M."/>
            <person name="Anthouard V."/>
            <person name="Beever R.E."/>
            <person name="Beffa R."/>
            <person name="Benoit I."/>
            <person name="Bouzid O."/>
            <person name="Brault B."/>
            <person name="Chen Z."/>
            <person name="Choquer M."/>
            <person name="Collemare J."/>
            <person name="Cotton P."/>
            <person name="Danchin E.G."/>
            <person name="Da Silva C."/>
            <person name="Gautier A."/>
            <person name="Giraud C."/>
            <person name="Giraud T."/>
            <person name="Gonzalez C."/>
            <person name="Grossetete S."/>
            <person name="Guldener U."/>
            <person name="Henrissat B."/>
            <person name="Howlett B.J."/>
            <person name="Kodira C."/>
            <person name="Kretschmer M."/>
            <person name="Lappartient A."/>
            <person name="Leroch M."/>
            <person name="Levis C."/>
            <person name="Mauceli E."/>
            <person name="Neuveglise C."/>
            <person name="Oeser B."/>
            <person name="Pearson M."/>
            <person name="Poulain J."/>
            <person name="Poussereau N."/>
            <person name="Quesneville H."/>
            <person name="Rascle C."/>
            <person name="Schumacher J."/>
            <person name="Segurens B."/>
            <person name="Sexton A."/>
            <person name="Silva E."/>
            <person name="Sirven C."/>
            <person name="Soanes D.M."/>
            <person name="Talbot N.J."/>
            <person name="Templeton M."/>
            <person name="Yandava C."/>
            <person name="Yarden O."/>
            <person name="Zeng Q."/>
            <person name="Rollins J.A."/>
            <person name="Lebrun M.H."/>
            <person name="Dickman M."/>
        </authorList>
    </citation>
    <scope>NUCLEOTIDE SEQUENCE [LARGE SCALE GENOMIC DNA]</scope>
    <source>
        <strain evidence="3">ATCC 18683 / 1980 / Ss-1</strain>
    </source>
</reference>
<dbReference type="GeneID" id="5482252"/>
<dbReference type="AlphaFoldDB" id="A7F501"/>